<dbReference type="InterPro" id="IPR036249">
    <property type="entry name" value="Thioredoxin-like_sf"/>
</dbReference>
<dbReference type="PROSITE" id="PS51352">
    <property type="entry name" value="THIOREDOXIN_2"/>
    <property type="match status" value="2"/>
</dbReference>
<dbReference type="PANTHER" id="PTHR43640">
    <property type="entry name" value="OS07G0260300 PROTEIN"/>
    <property type="match status" value="1"/>
</dbReference>
<dbReference type="Pfam" id="PF00578">
    <property type="entry name" value="AhpC-TSA"/>
    <property type="match status" value="1"/>
</dbReference>
<dbReference type="InterPro" id="IPR013740">
    <property type="entry name" value="Redoxin"/>
</dbReference>
<dbReference type="AlphaFoldDB" id="A0A5C6G1W2"/>
<proteinExistence type="predicted"/>
<accession>A0A5C6G1W2</accession>
<reference evidence="3 4" key="1">
    <citation type="submission" date="2019-02" db="EMBL/GenBank/DDBJ databases">
        <title>Deep-cultivation of Planctomycetes and their phenomic and genomic characterization uncovers novel biology.</title>
        <authorList>
            <person name="Wiegand S."/>
            <person name="Jogler M."/>
            <person name="Boedeker C."/>
            <person name="Pinto D."/>
            <person name="Vollmers J."/>
            <person name="Rivas-Marin E."/>
            <person name="Kohn T."/>
            <person name="Peeters S.H."/>
            <person name="Heuer A."/>
            <person name="Rast P."/>
            <person name="Oberbeckmann S."/>
            <person name="Bunk B."/>
            <person name="Jeske O."/>
            <person name="Meyerdierks A."/>
            <person name="Storesund J.E."/>
            <person name="Kallscheuer N."/>
            <person name="Luecker S."/>
            <person name="Lage O.M."/>
            <person name="Pohl T."/>
            <person name="Merkel B.J."/>
            <person name="Hornburger P."/>
            <person name="Mueller R.-W."/>
            <person name="Bruemmer F."/>
            <person name="Labrenz M."/>
            <person name="Spormann A.M."/>
            <person name="Op Den Camp H."/>
            <person name="Overmann J."/>
            <person name="Amann R."/>
            <person name="Jetten M.S.M."/>
            <person name="Mascher T."/>
            <person name="Medema M.H."/>
            <person name="Devos D.P."/>
            <person name="Kaster A.-K."/>
            <person name="Ovreas L."/>
            <person name="Rohde M."/>
            <person name="Galperin M.Y."/>
            <person name="Jogler C."/>
        </authorList>
    </citation>
    <scope>NUCLEOTIDE SEQUENCE [LARGE SCALE GENOMIC DNA]</scope>
    <source>
        <strain evidence="3 4">V7</strain>
    </source>
</reference>
<dbReference type="CDD" id="cd02966">
    <property type="entry name" value="TlpA_like_family"/>
    <property type="match status" value="1"/>
</dbReference>
<evidence type="ECO:0000256" key="1">
    <source>
        <dbReference type="SAM" id="SignalP"/>
    </source>
</evidence>
<sequence precursor="true">MNRFNTLSFSCCIACVSAVVFPPSLTKAAGPHDLPDGFTELKIGDRAPEFELPGVDGKTYTLDDFSQPDVLMVYFTGTHCPTSHGVERRLQTFLKSMQGQSFGFVAINPNHSSGLRPDEFGHTQYDETFDDSRRYAHDLGWEFPFLYDGEKQLTARAYGCLATPHVFIFDQKRTLRYNGRFDDSRFPDPATVKHHDAINAVNALLSGKPVPVEKTRPHGCSTKWRERSVHVAEEEAKWQAAEATVQEIDVDAVKTLRQNGSGKVRLFNVWATWCAPCMQEMPDLTKIARKFSRREFELITISLDTPEDKEDVVKFLGNVRAVMSDKLRKSVEQEGRTTNNYIYVGASTDDLAEALDPEWPGPAPYSLLIDQDGNVIYRKVGVVDPEKLTDKILQTLTHFHKP</sequence>
<dbReference type="Proteomes" id="UP000316476">
    <property type="component" value="Unassembled WGS sequence"/>
</dbReference>
<dbReference type="InterPro" id="IPR013766">
    <property type="entry name" value="Thioredoxin_domain"/>
</dbReference>
<dbReference type="OrthoDB" id="9809746at2"/>
<dbReference type="Pfam" id="PF08534">
    <property type="entry name" value="Redoxin"/>
    <property type="match status" value="1"/>
</dbReference>
<organism evidence="3 4">
    <name type="scientific">Crateriforma conspicua</name>
    <dbReference type="NCBI Taxonomy" id="2527996"/>
    <lineage>
        <taxon>Bacteria</taxon>
        <taxon>Pseudomonadati</taxon>
        <taxon>Planctomycetota</taxon>
        <taxon>Planctomycetia</taxon>
        <taxon>Planctomycetales</taxon>
        <taxon>Planctomycetaceae</taxon>
        <taxon>Crateriforma</taxon>
    </lineage>
</organism>
<dbReference type="RefSeq" id="WP_146414010.1">
    <property type="nucleotide sequence ID" value="NZ_SJPZ01000001.1"/>
</dbReference>
<dbReference type="GO" id="GO:0016491">
    <property type="term" value="F:oxidoreductase activity"/>
    <property type="evidence" value="ECO:0007669"/>
    <property type="project" value="InterPro"/>
</dbReference>
<dbReference type="GO" id="GO:0016209">
    <property type="term" value="F:antioxidant activity"/>
    <property type="evidence" value="ECO:0007669"/>
    <property type="project" value="InterPro"/>
</dbReference>
<dbReference type="SUPFAM" id="SSF52833">
    <property type="entry name" value="Thioredoxin-like"/>
    <property type="match status" value="2"/>
</dbReference>
<feature type="chain" id="PRO_5022663726" evidence="1">
    <location>
        <begin position="29"/>
        <end position="402"/>
    </location>
</feature>
<dbReference type="PANTHER" id="PTHR43640:SF1">
    <property type="entry name" value="THIOREDOXIN-DEPENDENT PEROXIREDOXIN"/>
    <property type="match status" value="1"/>
</dbReference>
<dbReference type="Gene3D" id="3.40.30.10">
    <property type="entry name" value="Glutaredoxin"/>
    <property type="match status" value="2"/>
</dbReference>
<evidence type="ECO:0000313" key="4">
    <source>
        <dbReference type="Proteomes" id="UP000316476"/>
    </source>
</evidence>
<dbReference type="InterPro" id="IPR047262">
    <property type="entry name" value="PRX-like1"/>
</dbReference>
<comment type="caution">
    <text evidence="3">The sequence shown here is derived from an EMBL/GenBank/DDBJ whole genome shotgun (WGS) entry which is preliminary data.</text>
</comment>
<gene>
    <name evidence="3" type="primary">cycY</name>
    <name evidence="3" type="ORF">V7x_32240</name>
</gene>
<evidence type="ECO:0000259" key="2">
    <source>
        <dbReference type="PROSITE" id="PS51352"/>
    </source>
</evidence>
<feature type="domain" description="Thioredoxin" evidence="2">
    <location>
        <begin position="41"/>
        <end position="203"/>
    </location>
</feature>
<evidence type="ECO:0000313" key="3">
    <source>
        <dbReference type="EMBL" id="TWU67648.1"/>
    </source>
</evidence>
<feature type="signal peptide" evidence="1">
    <location>
        <begin position="1"/>
        <end position="28"/>
    </location>
</feature>
<keyword evidence="1" id="KW-0732">Signal</keyword>
<dbReference type="EMBL" id="SJPZ01000001">
    <property type="protein sequence ID" value="TWU67648.1"/>
    <property type="molecule type" value="Genomic_DNA"/>
</dbReference>
<dbReference type="CDD" id="cd02969">
    <property type="entry name" value="PRX_like1"/>
    <property type="match status" value="1"/>
</dbReference>
<feature type="domain" description="Thioredoxin" evidence="2">
    <location>
        <begin position="234"/>
        <end position="398"/>
    </location>
</feature>
<dbReference type="InterPro" id="IPR000866">
    <property type="entry name" value="AhpC/TSA"/>
</dbReference>
<name>A0A5C6G1W2_9PLAN</name>
<protein>
    <submittedName>
        <fullName evidence="3">Thiol:disulfide interchange protein CycY</fullName>
    </submittedName>
</protein>